<dbReference type="SUPFAM" id="SSF52058">
    <property type="entry name" value="L domain-like"/>
    <property type="match status" value="1"/>
</dbReference>
<reference evidence="1 2" key="1">
    <citation type="journal article" date="2023" name="Hortic Res">
        <title>The complete reference genome for grapevine (Vitis vinifera L.) genetics and breeding.</title>
        <authorList>
            <person name="Shi X."/>
            <person name="Cao S."/>
            <person name="Wang X."/>
            <person name="Huang S."/>
            <person name="Wang Y."/>
            <person name="Liu Z."/>
            <person name="Liu W."/>
            <person name="Leng X."/>
            <person name="Peng Y."/>
            <person name="Wang N."/>
            <person name="Wang Y."/>
            <person name="Ma Z."/>
            <person name="Xu X."/>
            <person name="Zhang F."/>
            <person name="Xue H."/>
            <person name="Zhong H."/>
            <person name="Wang Y."/>
            <person name="Zhang K."/>
            <person name="Velt A."/>
            <person name="Avia K."/>
            <person name="Holtgrawe D."/>
            <person name="Grimplet J."/>
            <person name="Matus J.T."/>
            <person name="Ware D."/>
            <person name="Wu X."/>
            <person name="Wang H."/>
            <person name="Liu C."/>
            <person name="Fang Y."/>
            <person name="Rustenholz C."/>
            <person name="Cheng Z."/>
            <person name="Xiao H."/>
            <person name="Zhou Y."/>
        </authorList>
    </citation>
    <scope>NUCLEOTIDE SEQUENCE [LARGE SCALE GENOMIC DNA]</scope>
    <source>
        <strain evidence="2">cv. Pinot noir / PN40024</strain>
        <tissue evidence="1">Leaf</tissue>
    </source>
</reference>
<name>A0ABY9D3E6_VITVI</name>
<sequence length="400" mass="45320">MTSLWENRFGLECLRGLESIDIWQCHGLVSLEEQRLPCNLKHLKIENCANLQRLPNGLQSLTCLEELSLQSCPKLESFPEMGLPSMLRSLVLQKCKTLKLLPHNYNSGFLEYLEIEHCPCLISFPEAPTLVVLKSWRSENVHPSTLKRLEIWDCGQFQPISEQMLHSNTALEQLSISNYPNMKILPGFLHSLTYLYIYGCQGLVSFPERGLPTPNLRDLYINNCENLKSLSHQMQNLSSLQGLNIRNCQGLESFPECGLAPNLTSLSIRDCVTLKVPLSEWGLHRLTSLSSLYISGVCPSLASLSDDDCLLPTTLSKLFISKLDSLACLALKNLSSLERISIYRSRKPIDESFVVCAVFFPPTRYEEKNDERVQCLLGLIRLVSAIVHKHEYRQLPSLLL</sequence>
<dbReference type="Proteomes" id="UP001227230">
    <property type="component" value="Chromosome 13"/>
</dbReference>
<dbReference type="EMBL" id="CP126660">
    <property type="protein sequence ID" value="WKA02078.1"/>
    <property type="molecule type" value="Genomic_DNA"/>
</dbReference>
<proteinExistence type="predicted"/>
<dbReference type="InterPro" id="IPR032675">
    <property type="entry name" value="LRR_dom_sf"/>
</dbReference>
<dbReference type="PANTHER" id="PTHR34630:SF117">
    <property type="entry name" value="DISEASE RESISTANCE RPP13-LIKE PROTEIN 1"/>
    <property type="match status" value="1"/>
</dbReference>
<keyword evidence="2" id="KW-1185">Reference proteome</keyword>
<evidence type="ECO:0000313" key="1">
    <source>
        <dbReference type="EMBL" id="WKA02078.1"/>
    </source>
</evidence>
<evidence type="ECO:0000313" key="2">
    <source>
        <dbReference type="Proteomes" id="UP001227230"/>
    </source>
</evidence>
<organism evidence="1 2">
    <name type="scientific">Vitis vinifera</name>
    <name type="common">Grape</name>
    <dbReference type="NCBI Taxonomy" id="29760"/>
    <lineage>
        <taxon>Eukaryota</taxon>
        <taxon>Viridiplantae</taxon>
        <taxon>Streptophyta</taxon>
        <taxon>Embryophyta</taxon>
        <taxon>Tracheophyta</taxon>
        <taxon>Spermatophyta</taxon>
        <taxon>Magnoliopsida</taxon>
        <taxon>eudicotyledons</taxon>
        <taxon>Gunneridae</taxon>
        <taxon>Pentapetalae</taxon>
        <taxon>rosids</taxon>
        <taxon>Vitales</taxon>
        <taxon>Vitaceae</taxon>
        <taxon>Viteae</taxon>
        <taxon>Vitis</taxon>
    </lineage>
</organism>
<gene>
    <name evidence="1" type="ORF">VitviT2T_020311</name>
</gene>
<dbReference type="Gene3D" id="3.80.10.10">
    <property type="entry name" value="Ribonuclease Inhibitor"/>
    <property type="match status" value="3"/>
</dbReference>
<accession>A0ABY9D3E6</accession>
<protein>
    <recommendedName>
        <fullName evidence="3">Disease resistance protein</fullName>
    </recommendedName>
</protein>
<dbReference type="PANTHER" id="PTHR34630">
    <property type="entry name" value="OS11G0677101 PROTEIN"/>
    <property type="match status" value="1"/>
</dbReference>
<evidence type="ECO:0008006" key="3">
    <source>
        <dbReference type="Google" id="ProtNLM"/>
    </source>
</evidence>